<dbReference type="GeneID" id="63715824"/>
<dbReference type="InterPro" id="IPR012338">
    <property type="entry name" value="Beta-lactam/transpept-like"/>
</dbReference>
<dbReference type="PANTHER" id="PTHR46825:SF9">
    <property type="entry name" value="BETA-LACTAMASE-RELATED DOMAIN-CONTAINING PROTEIN"/>
    <property type="match status" value="1"/>
</dbReference>
<comment type="similarity">
    <text evidence="1">Belongs to the peptidase S12 family.</text>
</comment>
<accession>A0A151GY64</accession>
<dbReference type="EMBL" id="LAYC01000001">
    <property type="protein sequence ID" value="KYK62036.1"/>
    <property type="molecule type" value="Genomic_DNA"/>
</dbReference>
<comment type="caution">
    <text evidence="4">The sequence shown here is derived from an EMBL/GenBank/DDBJ whole genome shotgun (WGS) entry which is preliminary data.</text>
</comment>
<keyword evidence="5" id="KW-1185">Reference proteome</keyword>
<reference evidence="4 5" key="1">
    <citation type="journal article" date="2016" name="Sci. Rep.">
        <title>Insights into Adaptations to a Near-Obligate Nematode Endoparasitic Lifestyle from the Finished Genome of Drechmeria coniospora.</title>
        <authorList>
            <person name="Zhang L."/>
            <person name="Zhou Z."/>
            <person name="Guo Q."/>
            <person name="Fokkens L."/>
            <person name="Miskei M."/>
            <person name="Pocsi I."/>
            <person name="Zhang W."/>
            <person name="Chen M."/>
            <person name="Wang L."/>
            <person name="Sun Y."/>
            <person name="Donzelli B.G."/>
            <person name="Gibson D.M."/>
            <person name="Nelson D.R."/>
            <person name="Luo J.G."/>
            <person name="Rep M."/>
            <person name="Liu H."/>
            <person name="Yang S."/>
            <person name="Wang J."/>
            <person name="Krasnoff S.B."/>
            <person name="Xu Y."/>
            <person name="Molnar I."/>
            <person name="Lin M."/>
        </authorList>
    </citation>
    <scope>NUCLEOTIDE SEQUENCE [LARGE SCALE GENOMIC DNA]</scope>
    <source>
        <strain evidence="4 5">ARSEF 6962</strain>
    </source>
</reference>
<dbReference type="PANTHER" id="PTHR46825">
    <property type="entry name" value="D-ALANYL-D-ALANINE-CARBOXYPEPTIDASE/ENDOPEPTIDASE AMPH"/>
    <property type="match status" value="1"/>
</dbReference>
<organism evidence="4 5">
    <name type="scientific">Drechmeria coniospora</name>
    <name type="common">Nematophagous fungus</name>
    <name type="synonym">Meria coniospora</name>
    <dbReference type="NCBI Taxonomy" id="98403"/>
    <lineage>
        <taxon>Eukaryota</taxon>
        <taxon>Fungi</taxon>
        <taxon>Dikarya</taxon>
        <taxon>Ascomycota</taxon>
        <taxon>Pezizomycotina</taxon>
        <taxon>Sordariomycetes</taxon>
        <taxon>Hypocreomycetidae</taxon>
        <taxon>Hypocreales</taxon>
        <taxon>Ophiocordycipitaceae</taxon>
        <taxon>Drechmeria</taxon>
    </lineage>
</organism>
<feature type="chain" id="PRO_5007581145" evidence="2">
    <location>
        <begin position="27"/>
        <end position="550"/>
    </location>
</feature>
<evidence type="ECO:0000256" key="2">
    <source>
        <dbReference type="SAM" id="SignalP"/>
    </source>
</evidence>
<dbReference type="RefSeq" id="XP_040661388.1">
    <property type="nucleotide sequence ID" value="XM_040800505.1"/>
</dbReference>
<gene>
    <name evidence="4" type="ORF">DCS_03181</name>
</gene>
<name>A0A151GY64_DRECN</name>
<evidence type="ECO:0000313" key="5">
    <source>
        <dbReference type="Proteomes" id="UP000076580"/>
    </source>
</evidence>
<dbReference type="Proteomes" id="UP000076580">
    <property type="component" value="Chromosome 01"/>
</dbReference>
<dbReference type="InParanoid" id="A0A151GY64"/>
<sequence>MSASFPRLRVVVLVAALAFLSPFAAADQKPLAQYGKGSGNPFADDFARFANETLHRWHVPGLSIAVIDGQDIYAKGYGFASLPATPARPETLWYAASTTKAFTGAVLSHLIHADEHEALARGWDTPIASIIRDDFVLQDEWATAHVTLEDAVSHRTGMPRHDITSRHLVDGRAARPRDIVRNLRNLPLTAEPRVRFQYCNLMYVALSHVVETLTGRWLGRVLRDTIWAPLGMNATYFDLDDALAAPTGRLAQGYWWSDADAAFREVPRMPVTEASGAGAVFSTVLDYARWVRSLLREAGPLSPAVHRDIKTPRIVVAMPSNGRDVETYGLGWERSAYRGQPMYTHSGGNHGFGAEVYWFPDIGYGVVAFANTAMTSNAAEEALIFALVDAKLGIAPEDRVDVDKKWRDIMAGAQHMLDNALDDIYPDRPETPAPATVAMEALAGTYHDPGYGNMTLQVDVDPDDAAEKILVGSRPDDTWPMEMKMHHISADYWILFMVMPQNPTVFFKAFAAAQFKFDVAGRAKALEVQFRLTRSQGVGTEAPVVFRRLN</sequence>
<dbReference type="InterPro" id="IPR050491">
    <property type="entry name" value="AmpC-like"/>
</dbReference>
<evidence type="ECO:0000259" key="3">
    <source>
        <dbReference type="Pfam" id="PF00144"/>
    </source>
</evidence>
<dbReference type="Pfam" id="PF00144">
    <property type="entry name" value="Beta-lactamase"/>
    <property type="match status" value="1"/>
</dbReference>
<feature type="domain" description="Beta-lactamase-related" evidence="3">
    <location>
        <begin position="52"/>
        <end position="376"/>
    </location>
</feature>
<dbReference type="Gene3D" id="3.40.710.10">
    <property type="entry name" value="DD-peptidase/beta-lactamase superfamily"/>
    <property type="match status" value="1"/>
</dbReference>
<dbReference type="SUPFAM" id="SSF56601">
    <property type="entry name" value="beta-lactamase/transpeptidase-like"/>
    <property type="match status" value="1"/>
</dbReference>
<keyword evidence="2" id="KW-0732">Signal</keyword>
<evidence type="ECO:0000256" key="1">
    <source>
        <dbReference type="ARBA" id="ARBA00038215"/>
    </source>
</evidence>
<proteinExistence type="inferred from homology"/>
<dbReference type="InterPro" id="IPR001466">
    <property type="entry name" value="Beta-lactam-related"/>
</dbReference>
<protein>
    <submittedName>
        <fullName evidence="4">Penicillin-binding protein</fullName>
    </submittedName>
</protein>
<dbReference type="STRING" id="98403.A0A151GY64"/>
<dbReference type="AlphaFoldDB" id="A0A151GY64"/>
<feature type="signal peptide" evidence="2">
    <location>
        <begin position="1"/>
        <end position="26"/>
    </location>
</feature>
<evidence type="ECO:0000313" key="4">
    <source>
        <dbReference type="EMBL" id="KYK62036.1"/>
    </source>
</evidence>